<proteinExistence type="predicted"/>
<name>A0A060HE22_XYLFS</name>
<dbReference type="EMBL" id="CP006696">
    <property type="protein sequence ID" value="AIC11192.1"/>
    <property type="molecule type" value="Genomic_DNA"/>
</dbReference>
<keyword evidence="1" id="KW-1133">Transmembrane helix</keyword>
<dbReference type="KEGG" id="xfs:D934_05945"/>
<evidence type="ECO:0000313" key="2">
    <source>
        <dbReference type="EMBL" id="AIC11192.1"/>
    </source>
</evidence>
<protein>
    <recommendedName>
        <fullName evidence="4">Transmembrane protein</fullName>
    </recommendedName>
</protein>
<reference evidence="2 3" key="1">
    <citation type="submission" date="2013-08" db="EMBL/GenBank/DDBJ databases">
        <authorList>
            <person name="Stouthamer R."/>
            <person name="Nunney L."/>
        </authorList>
    </citation>
    <scope>NUCLEOTIDE SEQUENCE [LARGE SCALE GENOMIC DNA]</scope>
    <source>
        <strain evidence="3">ann-1</strain>
    </source>
</reference>
<evidence type="ECO:0000313" key="3">
    <source>
        <dbReference type="Proteomes" id="UP000027215"/>
    </source>
</evidence>
<keyword evidence="1" id="KW-0472">Membrane</keyword>
<gene>
    <name evidence="2" type="ORF">D934_05945</name>
</gene>
<dbReference type="PATRIC" id="fig|155920.8.peg.1393"/>
<sequence length="92" mass="10514">MVSEDDPVTTVLMCCHWVMHSSVLNDGRYLLTILFIGVLGVDLMWRCIEDRVLVYRFVVSLIIDNQKTKVVLRPSACVVEDGFVLDRRTEIG</sequence>
<keyword evidence="1" id="KW-0812">Transmembrane</keyword>
<evidence type="ECO:0000256" key="1">
    <source>
        <dbReference type="SAM" id="Phobius"/>
    </source>
</evidence>
<organism evidence="2 3">
    <name type="scientific">Xylella fastidiosa subsp. sandyi Ann-1</name>
    <dbReference type="NCBI Taxonomy" id="155920"/>
    <lineage>
        <taxon>Bacteria</taxon>
        <taxon>Pseudomonadati</taxon>
        <taxon>Pseudomonadota</taxon>
        <taxon>Gammaproteobacteria</taxon>
        <taxon>Lysobacterales</taxon>
        <taxon>Lysobacteraceae</taxon>
        <taxon>Xylella</taxon>
    </lineage>
</organism>
<dbReference type="HOGENOM" id="CLU_2412506_0_0_6"/>
<dbReference type="AlphaFoldDB" id="A0A060HE22"/>
<dbReference type="Proteomes" id="UP000027215">
    <property type="component" value="Chromosome"/>
</dbReference>
<evidence type="ECO:0008006" key="4">
    <source>
        <dbReference type="Google" id="ProtNLM"/>
    </source>
</evidence>
<accession>A0A060HE22</accession>
<feature type="transmembrane region" description="Helical" evidence="1">
    <location>
        <begin position="29"/>
        <end position="48"/>
    </location>
</feature>